<dbReference type="OrthoDB" id="6077919at2759"/>
<feature type="domain" description="C2H2-type" evidence="12">
    <location>
        <begin position="49"/>
        <end position="76"/>
    </location>
</feature>
<dbReference type="FunFam" id="3.30.160.60:FF:000125">
    <property type="entry name" value="Putative zinc finger protein 143"/>
    <property type="match status" value="1"/>
</dbReference>
<dbReference type="FunFam" id="3.30.160.60:FF:001228">
    <property type="entry name" value="Zinc finger protein 236"/>
    <property type="match status" value="1"/>
</dbReference>
<evidence type="ECO:0000313" key="13">
    <source>
        <dbReference type="EMBL" id="CAR22579.1"/>
    </source>
</evidence>
<keyword evidence="4 10" id="KW-0863">Zinc-finger</keyword>
<evidence type="ECO:0000259" key="12">
    <source>
        <dbReference type="PROSITE" id="PS50157"/>
    </source>
</evidence>
<keyword evidence="2" id="KW-0479">Metal-binding</keyword>
<dbReference type="Gene3D" id="3.30.160.60">
    <property type="entry name" value="Classic Zinc Finger"/>
    <property type="match status" value="2"/>
</dbReference>
<evidence type="ECO:0000256" key="10">
    <source>
        <dbReference type="PROSITE-ProRule" id="PRU00042"/>
    </source>
</evidence>
<dbReference type="SUPFAM" id="SSF57667">
    <property type="entry name" value="beta-beta-alpha zinc fingers"/>
    <property type="match status" value="1"/>
</dbReference>
<keyword evidence="14" id="KW-1185">Reference proteome</keyword>
<dbReference type="GO" id="GO:0000978">
    <property type="term" value="F:RNA polymerase II cis-regulatory region sequence-specific DNA binding"/>
    <property type="evidence" value="ECO:0007669"/>
    <property type="project" value="TreeGrafter"/>
</dbReference>
<keyword evidence="8" id="KW-0804">Transcription</keyword>
<dbReference type="PROSITE" id="PS50157">
    <property type="entry name" value="ZINC_FINGER_C2H2_2"/>
    <property type="match status" value="2"/>
</dbReference>
<evidence type="ECO:0000256" key="4">
    <source>
        <dbReference type="ARBA" id="ARBA00022771"/>
    </source>
</evidence>
<evidence type="ECO:0000256" key="11">
    <source>
        <dbReference type="SAM" id="MobiDB-lite"/>
    </source>
</evidence>
<dbReference type="GeneID" id="8295248"/>
<evidence type="ECO:0000256" key="6">
    <source>
        <dbReference type="ARBA" id="ARBA00023015"/>
    </source>
</evidence>
<evidence type="ECO:0000256" key="1">
    <source>
        <dbReference type="ARBA" id="ARBA00004123"/>
    </source>
</evidence>
<reference evidence="13 14" key="1">
    <citation type="journal article" date="2009" name="Genome Res.">
        <title>Comparative genomics of protoploid Saccharomycetaceae.</title>
        <authorList>
            <consortium name="The Genolevures Consortium"/>
            <person name="Souciet J.-L."/>
            <person name="Dujon B."/>
            <person name="Gaillardin C."/>
            <person name="Johnston M."/>
            <person name="Baret P.V."/>
            <person name="Cliften P."/>
            <person name="Sherman D.J."/>
            <person name="Weissenbach J."/>
            <person name="Westhof E."/>
            <person name="Wincker P."/>
            <person name="Jubin C."/>
            <person name="Poulain J."/>
            <person name="Barbe V."/>
            <person name="Segurens B."/>
            <person name="Artiguenave F."/>
            <person name="Anthouard V."/>
            <person name="Vacherie B."/>
            <person name="Val M.-E."/>
            <person name="Fulton R.S."/>
            <person name="Minx P."/>
            <person name="Wilson R."/>
            <person name="Durrens P."/>
            <person name="Jean G."/>
            <person name="Marck C."/>
            <person name="Martin T."/>
            <person name="Nikolski M."/>
            <person name="Rolland T."/>
            <person name="Seret M.-L."/>
            <person name="Casaregola S."/>
            <person name="Despons L."/>
            <person name="Fairhead C."/>
            <person name="Fischer G."/>
            <person name="Lafontaine I."/>
            <person name="Leh V."/>
            <person name="Lemaire M."/>
            <person name="de Montigny J."/>
            <person name="Neuveglise C."/>
            <person name="Thierry A."/>
            <person name="Blanc-Lenfle I."/>
            <person name="Bleykasten C."/>
            <person name="Diffels J."/>
            <person name="Fritsch E."/>
            <person name="Frangeul L."/>
            <person name="Goeffon A."/>
            <person name="Jauniaux N."/>
            <person name="Kachouri-Lafond R."/>
            <person name="Payen C."/>
            <person name="Potier S."/>
            <person name="Pribylova L."/>
            <person name="Ozanne C."/>
            <person name="Richard G.-F."/>
            <person name="Sacerdot C."/>
            <person name="Straub M.-L."/>
            <person name="Talla E."/>
        </authorList>
    </citation>
    <scope>NUCLEOTIDE SEQUENCE [LARGE SCALE GENOMIC DNA]</scope>
    <source>
        <strain evidence="14">ATCC 56472 / CBS 6340 / NRRL Y-8284</strain>
    </source>
</reference>
<evidence type="ECO:0000313" key="14">
    <source>
        <dbReference type="Proteomes" id="UP000002036"/>
    </source>
</evidence>
<dbReference type="KEGG" id="lth:KLTH0D06798g"/>
<keyword evidence="9" id="KW-0539">Nucleus</keyword>
<dbReference type="RefSeq" id="XP_002553017.1">
    <property type="nucleotide sequence ID" value="XM_002552971.1"/>
</dbReference>
<sequence>MQRQPASPSWAGPEHILGLPRHSSAPLTSAPQRPSAVPTPAEAPKLLRYQCSRCLKVFTRSSALQSHILVHTGDRPFVCPHSSCSKSFNVKSNMNRHFKTHKQLGLRRGST</sequence>
<dbReference type="Pfam" id="PF00096">
    <property type="entry name" value="zf-C2H2"/>
    <property type="match status" value="2"/>
</dbReference>
<dbReference type="eggNOG" id="KOG1721">
    <property type="taxonomic scope" value="Eukaryota"/>
</dbReference>
<keyword evidence="6" id="KW-0805">Transcription regulation</keyword>
<dbReference type="InParanoid" id="C5DGN7"/>
<comment type="subcellular location">
    <subcellularLocation>
        <location evidence="1">Nucleus</location>
    </subcellularLocation>
</comment>
<dbReference type="GO" id="GO:0005634">
    <property type="term" value="C:nucleus"/>
    <property type="evidence" value="ECO:0007669"/>
    <property type="project" value="UniProtKB-SubCell"/>
</dbReference>
<feature type="domain" description="C2H2-type" evidence="12">
    <location>
        <begin position="77"/>
        <end position="101"/>
    </location>
</feature>
<evidence type="ECO:0000256" key="3">
    <source>
        <dbReference type="ARBA" id="ARBA00022737"/>
    </source>
</evidence>
<keyword evidence="7" id="KW-0238">DNA-binding</keyword>
<dbReference type="GO" id="GO:0000785">
    <property type="term" value="C:chromatin"/>
    <property type="evidence" value="ECO:0007669"/>
    <property type="project" value="TreeGrafter"/>
</dbReference>
<keyword evidence="3" id="KW-0677">Repeat</keyword>
<dbReference type="GO" id="GO:0008270">
    <property type="term" value="F:zinc ion binding"/>
    <property type="evidence" value="ECO:0007669"/>
    <property type="project" value="UniProtKB-KW"/>
</dbReference>
<dbReference type="Proteomes" id="UP000002036">
    <property type="component" value="Chromosome D"/>
</dbReference>
<dbReference type="InterPro" id="IPR013087">
    <property type="entry name" value="Znf_C2H2_type"/>
</dbReference>
<name>C5DGN7_LACTC</name>
<dbReference type="AlphaFoldDB" id="C5DGN7"/>
<evidence type="ECO:0000256" key="2">
    <source>
        <dbReference type="ARBA" id="ARBA00022723"/>
    </source>
</evidence>
<evidence type="ECO:0000256" key="5">
    <source>
        <dbReference type="ARBA" id="ARBA00022833"/>
    </source>
</evidence>
<keyword evidence="5" id="KW-0862">Zinc</keyword>
<gene>
    <name evidence="13" type="ordered locus">KLTH0D06798g</name>
</gene>
<feature type="region of interest" description="Disordered" evidence="11">
    <location>
        <begin position="1"/>
        <end position="42"/>
    </location>
</feature>
<protein>
    <submittedName>
        <fullName evidence="13">KLTH0D06798p</fullName>
    </submittedName>
</protein>
<dbReference type="PANTHER" id="PTHR14003:SF20">
    <property type="entry name" value="FINGER DOMAIN PROTEIN, PUTATIVE (AFU_ORTHOLOGUE AFUA_4G10380)-RELATED"/>
    <property type="match status" value="1"/>
</dbReference>
<accession>C5DGN7</accession>
<evidence type="ECO:0000256" key="9">
    <source>
        <dbReference type="ARBA" id="ARBA00023242"/>
    </source>
</evidence>
<dbReference type="EMBL" id="CU928168">
    <property type="protein sequence ID" value="CAR22579.1"/>
    <property type="molecule type" value="Genomic_DNA"/>
</dbReference>
<dbReference type="PROSITE" id="PS00028">
    <property type="entry name" value="ZINC_FINGER_C2H2_1"/>
    <property type="match status" value="2"/>
</dbReference>
<dbReference type="HOGENOM" id="CLU_2158880_0_0_1"/>
<evidence type="ECO:0000256" key="8">
    <source>
        <dbReference type="ARBA" id="ARBA00023163"/>
    </source>
</evidence>
<organism evidence="13 14">
    <name type="scientific">Lachancea thermotolerans (strain ATCC 56472 / CBS 6340 / NRRL Y-8284)</name>
    <name type="common">Yeast</name>
    <name type="synonym">Kluyveromyces thermotolerans</name>
    <dbReference type="NCBI Taxonomy" id="559295"/>
    <lineage>
        <taxon>Eukaryota</taxon>
        <taxon>Fungi</taxon>
        <taxon>Dikarya</taxon>
        <taxon>Ascomycota</taxon>
        <taxon>Saccharomycotina</taxon>
        <taxon>Saccharomycetes</taxon>
        <taxon>Saccharomycetales</taxon>
        <taxon>Saccharomycetaceae</taxon>
        <taxon>Lachancea</taxon>
    </lineage>
</organism>
<dbReference type="InterPro" id="IPR036236">
    <property type="entry name" value="Znf_C2H2_sf"/>
</dbReference>
<dbReference type="PANTHER" id="PTHR14003">
    <property type="entry name" value="TRANSCRIPTIONAL REPRESSOR PROTEIN YY"/>
    <property type="match status" value="1"/>
</dbReference>
<dbReference type="GO" id="GO:0000981">
    <property type="term" value="F:DNA-binding transcription factor activity, RNA polymerase II-specific"/>
    <property type="evidence" value="ECO:0007669"/>
    <property type="project" value="UniProtKB-ARBA"/>
</dbReference>
<dbReference type="GO" id="GO:0005667">
    <property type="term" value="C:transcription regulator complex"/>
    <property type="evidence" value="ECO:0007669"/>
    <property type="project" value="TreeGrafter"/>
</dbReference>
<proteinExistence type="predicted"/>
<evidence type="ECO:0000256" key="7">
    <source>
        <dbReference type="ARBA" id="ARBA00023125"/>
    </source>
</evidence>
<dbReference type="SMART" id="SM00355">
    <property type="entry name" value="ZnF_C2H2"/>
    <property type="match status" value="2"/>
</dbReference>